<dbReference type="AlphaFoldDB" id="K1S279"/>
<gene>
    <name evidence="1" type="ORF">LEA_15680</name>
</gene>
<feature type="non-terminal residue" evidence="1">
    <location>
        <position position="1"/>
    </location>
</feature>
<accession>K1S279</accession>
<reference evidence="1" key="1">
    <citation type="journal article" date="2013" name="Environ. Microbiol.">
        <title>Microbiota from the distal guts of lean and obese adolescents exhibit partial functional redundancy besides clear differences in community structure.</title>
        <authorList>
            <person name="Ferrer M."/>
            <person name="Ruiz A."/>
            <person name="Lanza F."/>
            <person name="Haange S.B."/>
            <person name="Oberbach A."/>
            <person name="Till H."/>
            <person name="Bargiela R."/>
            <person name="Campoy C."/>
            <person name="Segura M.T."/>
            <person name="Richter M."/>
            <person name="von Bergen M."/>
            <person name="Seifert J."/>
            <person name="Suarez A."/>
        </authorList>
    </citation>
    <scope>NUCLEOTIDE SEQUENCE</scope>
</reference>
<name>K1S279_9ZZZZ</name>
<evidence type="ECO:0000313" key="1">
    <source>
        <dbReference type="EMBL" id="EKC54807.1"/>
    </source>
</evidence>
<organism evidence="1">
    <name type="scientific">human gut metagenome</name>
    <dbReference type="NCBI Taxonomy" id="408170"/>
    <lineage>
        <taxon>unclassified sequences</taxon>
        <taxon>metagenomes</taxon>
        <taxon>organismal metagenomes</taxon>
    </lineage>
</organism>
<sequence length="43" mass="4888">WHRGDVPVMVDPKGELIPQVQPAALVDAILARKISERRGIWLR</sequence>
<dbReference type="EMBL" id="AJWY01010702">
    <property type="protein sequence ID" value="EKC54807.1"/>
    <property type="molecule type" value="Genomic_DNA"/>
</dbReference>
<proteinExistence type="predicted"/>
<comment type="caution">
    <text evidence="1">The sequence shown here is derived from an EMBL/GenBank/DDBJ whole genome shotgun (WGS) entry which is preliminary data.</text>
</comment>
<protein>
    <submittedName>
        <fullName evidence="1">Uncharacterized protein</fullName>
    </submittedName>
</protein>